<reference evidence="3" key="2">
    <citation type="submission" date="2023-05" db="EMBL/GenBank/DDBJ databases">
        <authorList>
            <consortium name="Lawrence Berkeley National Laboratory"/>
            <person name="Steindorff A."/>
            <person name="Hensen N."/>
            <person name="Bonometti L."/>
            <person name="Westerberg I."/>
            <person name="Brannstrom I.O."/>
            <person name="Guillou S."/>
            <person name="Cros-Aarteil S."/>
            <person name="Calhoun S."/>
            <person name="Haridas S."/>
            <person name="Kuo A."/>
            <person name="Mondo S."/>
            <person name="Pangilinan J."/>
            <person name="Riley R."/>
            <person name="Labutti K."/>
            <person name="Andreopoulos B."/>
            <person name="Lipzen A."/>
            <person name="Chen C."/>
            <person name="Yanf M."/>
            <person name="Daum C."/>
            <person name="Ng V."/>
            <person name="Clum A."/>
            <person name="Ohm R."/>
            <person name="Martin F."/>
            <person name="Silar P."/>
            <person name="Natvig D."/>
            <person name="Lalanne C."/>
            <person name="Gautier V."/>
            <person name="Ament-Velasquez S.L."/>
            <person name="Kruys A."/>
            <person name="Hutchinson M.I."/>
            <person name="Powell A.J."/>
            <person name="Barry K."/>
            <person name="Miller A.N."/>
            <person name="Grigoriev I.V."/>
            <person name="Debuchy R."/>
            <person name="Gladieux P."/>
            <person name="Thoren M.H."/>
            <person name="Johannesson H."/>
        </authorList>
    </citation>
    <scope>NUCLEOTIDE SEQUENCE</scope>
    <source>
        <strain evidence="3">CBS 990.96</strain>
    </source>
</reference>
<name>A0AAN7BW26_9PEZI</name>
<evidence type="ECO:0000256" key="1">
    <source>
        <dbReference type="SAM" id="MobiDB-lite"/>
    </source>
</evidence>
<feature type="compositionally biased region" description="Polar residues" evidence="1">
    <location>
        <begin position="1"/>
        <end position="12"/>
    </location>
</feature>
<feature type="region of interest" description="Disordered" evidence="1">
    <location>
        <begin position="1"/>
        <end position="52"/>
    </location>
</feature>
<reference evidence="3" key="1">
    <citation type="journal article" date="2023" name="Mol. Phylogenet. Evol.">
        <title>Genome-scale phylogeny and comparative genomics of the fungal order Sordariales.</title>
        <authorList>
            <person name="Hensen N."/>
            <person name="Bonometti L."/>
            <person name="Westerberg I."/>
            <person name="Brannstrom I.O."/>
            <person name="Guillou S."/>
            <person name="Cros-Aarteil S."/>
            <person name="Calhoun S."/>
            <person name="Haridas S."/>
            <person name="Kuo A."/>
            <person name="Mondo S."/>
            <person name="Pangilinan J."/>
            <person name="Riley R."/>
            <person name="LaButti K."/>
            <person name="Andreopoulos B."/>
            <person name="Lipzen A."/>
            <person name="Chen C."/>
            <person name="Yan M."/>
            <person name="Daum C."/>
            <person name="Ng V."/>
            <person name="Clum A."/>
            <person name="Steindorff A."/>
            <person name="Ohm R.A."/>
            <person name="Martin F."/>
            <person name="Silar P."/>
            <person name="Natvig D.O."/>
            <person name="Lalanne C."/>
            <person name="Gautier V."/>
            <person name="Ament-Velasquez S.L."/>
            <person name="Kruys A."/>
            <person name="Hutchinson M.I."/>
            <person name="Powell A.J."/>
            <person name="Barry K."/>
            <person name="Miller A.N."/>
            <person name="Grigoriev I.V."/>
            <person name="Debuchy R."/>
            <person name="Gladieux P."/>
            <person name="Hiltunen Thoren M."/>
            <person name="Johannesson H."/>
        </authorList>
    </citation>
    <scope>NUCLEOTIDE SEQUENCE</scope>
    <source>
        <strain evidence="3">CBS 990.96</strain>
    </source>
</reference>
<keyword evidence="4" id="KW-1185">Reference proteome</keyword>
<gene>
    <name evidence="3" type="ORF">QBC38DRAFT_468502</name>
</gene>
<dbReference type="Proteomes" id="UP001301958">
    <property type="component" value="Unassembled WGS sequence"/>
</dbReference>
<evidence type="ECO:0000313" key="4">
    <source>
        <dbReference type="Proteomes" id="UP001301958"/>
    </source>
</evidence>
<dbReference type="InterPro" id="IPR000727">
    <property type="entry name" value="T_SNARE_dom"/>
</dbReference>
<accession>A0AAN7BW26</accession>
<feature type="compositionally biased region" description="Polar residues" evidence="1">
    <location>
        <begin position="310"/>
        <end position="333"/>
    </location>
</feature>
<organism evidence="3 4">
    <name type="scientific">Podospora fimiseda</name>
    <dbReference type="NCBI Taxonomy" id="252190"/>
    <lineage>
        <taxon>Eukaryota</taxon>
        <taxon>Fungi</taxon>
        <taxon>Dikarya</taxon>
        <taxon>Ascomycota</taxon>
        <taxon>Pezizomycotina</taxon>
        <taxon>Sordariomycetes</taxon>
        <taxon>Sordariomycetidae</taxon>
        <taxon>Sordariales</taxon>
        <taxon>Podosporaceae</taxon>
        <taxon>Podospora</taxon>
    </lineage>
</organism>
<feature type="compositionally biased region" description="Acidic residues" evidence="1">
    <location>
        <begin position="138"/>
        <end position="148"/>
    </location>
</feature>
<proteinExistence type="predicted"/>
<feature type="compositionally biased region" description="Basic and acidic residues" evidence="1">
    <location>
        <begin position="334"/>
        <end position="356"/>
    </location>
</feature>
<feature type="compositionally biased region" description="Basic and acidic residues" evidence="1">
    <location>
        <begin position="16"/>
        <end position="31"/>
    </location>
</feature>
<feature type="compositionally biased region" description="Polar residues" evidence="1">
    <location>
        <begin position="184"/>
        <end position="207"/>
    </location>
</feature>
<comment type="caution">
    <text evidence="3">The sequence shown here is derived from an EMBL/GenBank/DDBJ whole genome shotgun (WGS) entry which is preliminary data.</text>
</comment>
<evidence type="ECO:0000313" key="3">
    <source>
        <dbReference type="EMBL" id="KAK4230669.1"/>
    </source>
</evidence>
<feature type="compositionally biased region" description="Low complexity" evidence="1">
    <location>
        <begin position="208"/>
        <end position="222"/>
    </location>
</feature>
<dbReference type="EMBL" id="MU865297">
    <property type="protein sequence ID" value="KAK4230669.1"/>
    <property type="molecule type" value="Genomic_DNA"/>
</dbReference>
<dbReference type="AlphaFoldDB" id="A0AAN7BW26"/>
<protein>
    <recommendedName>
        <fullName evidence="2">t-SNARE coiled-coil homology domain-containing protein</fullName>
    </recommendedName>
</protein>
<dbReference type="PROSITE" id="PS50192">
    <property type="entry name" value="T_SNARE"/>
    <property type="match status" value="1"/>
</dbReference>
<feature type="region of interest" description="Disordered" evidence="1">
    <location>
        <begin position="136"/>
        <end position="356"/>
    </location>
</feature>
<evidence type="ECO:0000259" key="2">
    <source>
        <dbReference type="PROSITE" id="PS50192"/>
    </source>
</evidence>
<feature type="domain" description="T-SNARE coiled-coil homology" evidence="2">
    <location>
        <begin position="536"/>
        <end position="571"/>
    </location>
</feature>
<sequence>MGEATSAPSSPSFEDGEARTRETNIDPDFIKETFLSPSSLSSSDYEDDKSEFLLEKEADMAVYNSHHHSRMQRPPPLTTLQTVQSLEDVTLNSDGVQQVQRLVAQPQQAQPPAKSVEKARKRKGLKAFFTCCFKPDLSEDEDEDEEPKEPEYKMETFAYYPREEPAMGRLGSLFRKSDEKKSSGDANDNPYAQQSPADSYSPNAPSTSSFQSYNNNQYSQNQTGLPSGPRPGGYGRNEPTSVPPPYNAGGSPYVGSGKSPSVGYGNDRFGAQGGYGSHRYDNDAASLQSNALPSQRPGGYGGLSSGSDSNPLFSGYSPQPNRDYSSGFEQQQLDEPRDEFGNRREMTEQEREDYEVAKTKREINQIRGATEDTLDRVLAKIDLGNQQADQAMQTLENQGDTLYRANKSIGEATVQARIGKANVKDLEDANKSMFNFYAMSRRRRDHLDDERMLAEYEEKDMRQQLHDEERLGKAQRAKRTMDGAPMTLGASGRADHSKFIFEESDGEQEEAEKRMAIKEEQALRGVQAIHHKMEAFSDEIDSQNQLISKIAARTDKVHDNVIYSQNRINRFK</sequence>